<organism evidence="1 2">
    <name type="scientific">Orenia metallireducens</name>
    <dbReference type="NCBI Taxonomy" id="1413210"/>
    <lineage>
        <taxon>Bacteria</taxon>
        <taxon>Bacillati</taxon>
        <taxon>Bacillota</taxon>
        <taxon>Clostridia</taxon>
        <taxon>Halanaerobiales</taxon>
        <taxon>Halobacteroidaceae</taxon>
        <taxon>Orenia</taxon>
    </lineage>
</organism>
<accession>A0A285HBL3</accession>
<evidence type="ECO:0000313" key="1">
    <source>
        <dbReference type="EMBL" id="SNY33057.1"/>
    </source>
</evidence>
<proteinExistence type="predicted"/>
<dbReference type="Proteomes" id="UP000219573">
    <property type="component" value="Unassembled WGS sequence"/>
</dbReference>
<keyword evidence="2" id="KW-1185">Reference proteome</keyword>
<name>A0A285HBL3_9FIRM</name>
<sequence length="60" mass="7052">MRELKEKELISVDGGLDPVTSFFVGYAASKAMDAYIDWYGDKHKDYKYDADTYEHPWRDL</sequence>
<evidence type="ECO:0000313" key="2">
    <source>
        <dbReference type="Proteomes" id="UP000219573"/>
    </source>
</evidence>
<dbReference type="AlphaFoldDB" id="A0A285HBL3"/>
<reference evidence="2" key="1">
    <citation type="submission" date="2017-09" db="EMBL/GenBank/DDBJ databases">
        <authorList>
            <person name="Varghese N."/>
            <person name="Submissions S."/>
        </authorList>
    </citation>
    <scope>NUCLEOTIDE SEQUENCE [LARGE SCALE GENOMIC DNA]</scope>
    <source>
        <strain evidence="2">MSL47</strain>
    </source>
</reference>
<gene>
    <name evidence="1" type="ORF">SAMN06265827_116110</name>
</gene>
<protein>
    <submittedName>
        <fullName evidence="1">Uncharacterized protein</fullName>
    </submittedName>
</protein>
<dbReference type="RefSeq" id="WP_097018296.1">
    <property type="nucleotide sequence ID" value="NZ_OBDZ01000016.1"/>
</dbReference>
<dbReference type="EMBL" id="OBDZ01000016">
    <property type="protein sequence ID" value="SNY33057.1"/>
    <property type="molecule type" value="Genomic_DNA"/>
</dbReference>